<protein>
    <submittedName>
        <fullName evidence="1">Iron-only hydrogenase system regulator</fullName>
    </submittedName>
</protein>
<evidence type="ECO:0000313" key="1">
    <source>
        <dbReference type="EMBL" id="MSR91009.1"/>
    </source>
</evidence>
<organism evidence="1 2">
    <name type="scientific">Inconstantimicrobium porci</name>
    <dbReference type="NCBI Taxonomy" id="2652291"/>
    <lineage>
        <taxon>Bacteria</taxon>
        <taxon>Bacillati</taxon>
        <taxon>Bacillota</taxon>
        <taxon>Clostridia</taxon>
        <taxon>Eubacteriales</taxon>
        <taxon>Clostridiaceae</taxon>
        <taxon>Inconstantimicrobium</taxon>
    </lineage>
</organism>
<dbReference type="EMBL" id="VULX01000006">
    <property type="protein sequence ID" value="MSR91009.1"/>
    <property type="molecule type" value="Genomic_DNA"/>
</dbReference>
<dbReference type="RefSeq" id="WP_154530886.1">
    <property type="nucleotide sequence ID" value="NZ_JAQXTV010000131.1"/>
</dbReference>
<sequence>MDDRIALIGIIVEDINATEKLNEILHIYSKYIIGRMGLPYHKKDVCIISVVLDAPNDIISSLSGKLGMVKGINVKTMYSKIK</sequence>
<dbReference type="Gene3D" id="3.30.70.1150">
    <property type="entry name" value="ACT-like. Chain A, domain 2"/>
    <property type="match status" value="1"/>
</dbReference>
<gene>
    <name evidence="1" type="ORF">FYJ33_06205</name>
</gene>
<reference evidence="1 2" key="1">
    <citation type="submission" date="2019-08" db="EMBL/GenBank/DDBJ databases">
        <title>In-depth cultivation of the pig gut microbiome towards novel bacterial diversity and tailored functional studies.</title>
        <authorList>
            <person name="Wylensek D."/>
            <person name="Hitch T.C.A."/>
            <person name="Clavel T."/>
        </authorList>
    </citation>
    <scope>NUCLEOTIDE SEQUENCE [LARGE SCALE GENOMIC DNA]</scope>
    <source>
        <strain evidence="1 2">WCA-383-APC-5B</strain>
    </source>
</reference>
<dbReference type="InterPro" id="IPR045865">
    <property type="entry name" value="ACT-like_dom_sf"/>
</dbReference>
<dbReference type="SUPFAM" id="SSF55021">
    <property type="entry name" value="ACT-like"/>
    <property type="match status" value="1"/>
</dbReference>
<keyword evidence="2" id="KW-1185">Reference proteome</keyword>
<dbReference type="InterPro" id="IPR027271">
    <property type="entry name" value="Acetolactate_synth/TF_NikR_C"/>
</dbReference>
<accession>A0A7X2MXR1</accession>
<comment type="caution">
    <text evidence="1">The sequence shown here is derived from an EMBL/GenBank/DDBJ whole genome shotgun (WGS) entry which is preliminary data.</text>
</comment>
<dbReference type="Pfam" id="PF21699">
    <property type="entry name" value="TM1266-like"/>
    <property type="match status" value="1"/>
</dbReference>
<dbReference type="Proteomes" id="UP000460287">
    <property type="component" value="Unassembled WGS sequence"/>
</dbReference>
<dbReference type="AlphaFoldDB" id="A0A7X2MXR1"/>
<proteinExistence type="predicted"/>
<evidence type="ECO:0000313" key="2">
    <source>
        <dbReference type="Proteomes" id="UP000460287"/>
    </source>
</evidence>
<name>A0A7X2MXR1_9CLOT</name>
<dbReference type="InterPro" id="IPR023860">
    <property type="entry name" value="FeFe-hyd_TM1266"/>
</dbReference>
<dbReference type="NCBIfam" id="TIGR03959">
    <property type="entry name" value="hyd_TM1266"/>
    <property type="match status" value="1"/>
</dbReference>